<accession>A0A1V6N0D8</accession>
<proteinExistence type="predicted"/>
<evidence type="ECO:0000313" key="2">
    <source>
        <dbReference type="EMBL" id="OQD57996.1"/>
    </source>
</evidence>
<dbReference type="AlphaFoldDB" id="A0A1V6N0D8"/>
<keyword evidence="1" id="KW-1133">Transmembrane helix</keyword>
<evidence type="ECO:0000313" key="3">
    <source>
        <dbReference type="Proteomes" id="UP000191661"/>
    </source>
</evidence>
<name>A0A1V6N0D8_METAZ</name>
<evidence type="ECO:0000256" key="1">
    <source>
        <dbReference type="SAM" id="Phobius"/>
    </source>
</evidence>
<comment type="caution">
    <text evidence="2">The sequence shown here is derived from an EMBL/GenBank/DDBJ whole genome shotgun (WGS) entry which is preliminary data.</text>
</comment>
<dbReference type="Proteomes" id="UP000191661">
    <property type="component" value="Unassembled WGS sequence"/>
</dbReference>
<dbReference type="OrthoDB" id="376106at2157"/>
<sequence length="117" mass="13025">MNKKLLIILGVITVIGLAVIIYVDNGSYEEELSVVSEGEWIGYYELTLNGTTTHETIMGGGPLDFTIKRQNGDKLFVYVNSTHYGSKKDLKIKILKNNEIIAENSSSNHTAGVWLYN</sequence>
<evidence type="ECO:0008006" key="4">
    <source>
        <dbReference type="Google" id="ProtNLM"/>
    </source>
</evidence>
<organism evidence="2 3">
    <name type="scientific">Methanobrevibacter arboriphilus JCM 13429 = DSM 1125</name>
    <dbReference type="NCBI Taxonomy" id="1300164"/>
    <lineage>
        <taxon>Archaea</taxon>
        <taxon>Methanobacteriati</taxon>
        <taxon>Methanobacteriota</taxon>
        <taxon>Methanomada group</taxon>
        <taxon>Methanobacteria</taxon>
        <taxon>Methanobacteriales</taxon>
        <taxon>Methanobacteriaceae</taxon>
        <taxon>Methanobrevibacter</taxon>
    </lineage>
</organism>
<keyword evidence="1" id="KW-0812">Transmembrane</keyword>
<dbReference type="RefSeq" id="WP_080461164.1">
    <property type="nucleotide sequence ID" value="NZ_JXMW01000031.1"/>
</dbReference>
<keyword evidence="3" id="KW-1185">Reference proteome</keyword>
<feature type="transmembrane region" description="Helical" evidence="1">
    <location>
        <begin position="5"/>
        <end position="23"/>
    </location>
</feature>
<keyword evidence="1" id="KW-0472">Membrane</keyword>
<protein>
    <recommendedName>
        <fullName evidence="4">Adhesin-like protein</fullName>
    </recommendedName>
</protein>
<dbReference type="EMBL" id="JXMW01000031">
    <property type="protein sequence ID" value="OQD57996.1"/>
    <property type="molecule type" value="Genomic_DNA"/>
</dbReference>
<gene>
    <name evidence="2" type="ORF">MBBAR_31c00330</name>
</gene>
<reference evidence="2 3" key="1">
    <citation type="submission" date="2014-12" db="EMBL/GenBank/DDBJ databases">
        <title>Genome sequence of Methanobrevibacter arboriphilicus DH1, DSM1125.</title>
        <authorList>
            <person name="Poehlein A."/>
            <person name="Thauer R.K."/>
            <person name="Seedorf H."/>
            <person name="Daniel R."/>
        </authorList>
    </citation>
    <scope>NUCLEOTIDE SEQUENCE [LARGE SCALE GENOMIC DNA]</scope>
    <source>
        <strain evidence="2 3">DH1</strain>
    </source>
</reference>